<name>A0A151NLH6_ALLMI</name>
<evidence type="ECO:0000256" key="1">
    <source>
        <dbReference type="ARBA" id="ARBA00022729"/>
    </source>
</evidence>
<gene>
    <name evidence="5" type="ORF">Y1Q_0015255</name>
</gene>
<dbReference type="InterPro" id="IPR013106">
    <property type="entry name" value="Ig_V-set"/>
</dbReference>
<dbReference type="PANTHER" id="PTHR23268:SF28">
    <property type="entry name" value="T CELL RECEPTOR BETA VARIABLE 19"/>
    <property type="match status" value="1"/>
</dbReference>
<organism evidence="5 6">
    <name type="scientific">Alligator mississippiensis</name>
    <name type="common">American alligator</name>
    <dbReference type="NCBI Taxonomy" id="8496"/>
    <lineage>
        <taxon>Eukaryota</taxon>
        <taxon>Metazoa</taxon>
        <taxon>Chordata</taxon>
        <taxon>Craniata</taxon>
        <taxon>Vertebrata</taxon>
        <taxon>Euteleostomi</taxon>
        <taxon>Archelosauria</taxon>
        <taxon>Archosauria</taxon>
        <taxon>Crocodylia</taxon>
        <taxon>Alligatoridae</taxon>
        <taxon>Alligatorinae</taxon>
        <taxon>Alligator</taxon>
    </lineage>
</organism>
<keyword evidence="6" id="KW-1185">Reference proteome</keyword>
<dbReference type="InterPro" id="IPR036179">
    <property type="entry name" value="Ig-like_dom_sf"/>
</dbReference>
<dbReference type="Proteomes" id="UP000050525">
    <property type="component" value="Unassembled WGS sequence"/>
</dbReference>
<feature type="domain" description="Ig-like" evidence="4">
    <location>
        <begin position="21"/>
        <end position="109"/>
    </location>
</feature>
<dbReference type="InterPro" id="IPR013783">
    <property type="entry name" value="Ig-like_fold"/>
</dbReference>
<keyword evidence="1 3" id="KW-0732">Signal</keyword>
<dbReference type="Gene3D" id="2.60.40.10">
    <property type="entry name" value="Immunoglobulins"/>
    <property type="match status" value="1"/>
</dbReference>
<dbReference type="GO" id="GO:0007166">
    <property type="term" value="P:cell surface receptor signaling pathway"/>
    <property type="evidence" value="ECO:0007669"/>
    <property type="project" value="TreeGrafter"/>
</dbReference>
<reference evidence="5 6" key="1">
    <citation type="journal article" date="2012" name="Genome Biol.">
        <title>Sequencing three crocodilian genomes to illuminate the evolution of archosaurs and amniotes.</title>
        <authorList>
            <person name="St John J.A."/>
            <person name="Braun E.L."/>
            <person name="Isberg S.R."/>
            <person name="Miles L.G."/>
            <person name="Chong A.Y."/>
            <person name="Gongora J."/>
            <person name="Dalzell P."/>
            <person name="Moran C."/>
            <person name="Bed'hom B."/>
            <person name="Abzhanov A."/>
            <person name="Burgess S.C."/>
            <person name="Cooksey A.M."/>
            <person name="Castoe T.A."/>
            <person name="Crawford N.G."/>
            <person name="Densmore L.D."/>
            <person name="Drew J.C."/>
            <person name="Edwards S.V."/>
            <person name="Faircloth B.C."/>
            <person name="Fujita M.K."/>
            <person name="Greenwold M.J."/>
            <person name="Hoffmann F.G."/>
            <person name="Howard J.M."/>
            <person name="Iguchi T."/>
            <person name="Janes D.E."/>
            <person name="Khan S.Y."/>
            <person name="Kohno S."/>
            <person name="de Koning A.J."/>
            <person name="Lance S.L."/>
            <person name="McCarthy F.M."/>
            <person name="McCormack J.E."/>
            <person name="Merchant M.E."/>
            <person name="Peterson D.G."/>
            <person name="Pollock D.D."/>
            <person name="Pourmand N."/>
            <person name="Raney B.J."/>
            <person name="Roessler K.A."/>
            <person name="Sanford J.R."/>
            <person name="Sawyer R.H."/>
            <person name="Schmidt C.J."/>
            <person name="Triplett E.W."/>
            <person name="Tuberville T.D."/>
            <person name="Venegas-Anaya M."/>
            <person name="Howard J.T."/>
            <person name="Jarvis E.D."/>
            <person name="Guillette L.J.Jr."/>
            <person name="Glenn T.C."/>
            <person name="Green R.E."/>
            <person name="Ray D.A."/>
        </authorList>
    </citation>
    <scope>NUCLEOTIDE SEQUENCE [LARGE SCALE GENOMIC DNA]</scope>
    <source>
        <strain evidence="5">KSC_2009_1</strain>
    </source>
</reference>
<dbReference type="InterPro" id="IPR003599">
    <property type="entry name" value="Ig_sub"/>
</dbReference>
<dbReference type="PANTHER" id="PTHR23268">
    <property type="entry name" value="T-CELL RECEPTOR BETA CHAIN"/>
    <property type="match status" value="1"/>
</dbReference>
<dbReference type="InterPro" id="IPR050413">
    <property type="entry name" value="TCR_beta_variable"/>
</dbReference>
<dbReference type="InterPro" id="IPR007110">
    <property type="entry name" value="Ig-like_dom"/>
</dbReference>
<evidence type="ECO:0000256" key="3">
    <source>
        <dbReference type="SAM" id="SignalP"/>
    </source>
</evidence>
<dbReference type="SMART" id="SM00406">
    <property type="entry name" value="IGv"/>
    <property type="match status" value="1"/>
</dbReference>
<proteinExistence type="predicted"/>
<feature type="signal peptide" evidence="3">
    <location>
        <begin position="1"/>
        <end position="21"/>
    </location>
</feature>
<evidence type="ECO:0000256" key="2">
    <source>
        <dbReference type="ARBA" id="ARBA00022859"/>
    </source>
</evidence>
<evidence type="ECO:0000313" key="5">
    <source>
        <dbReference type="EMBL" id="KYO37519.1"/>
    </source>
</evidence>
<dbReference type="GO" id="GO:0002376">
    <property type="term" value="P:immune system process"/>
    <property type="evidence" value="ECO:0007669"/>
    <property type="project" value="UniProtKB-KW"/>
</dbReference>
<protein>
    <recommendedName>
        <fullName evidence="4">Ig-like domain-containing protein</fullName>
    </recommendedName>
</protein>
<dbReference type="PROSITE" id="PS50835">
    <property type="entry name" value="IG_LIKE"/>
    <property type="match status" value="1"/>
</dbReference>
<evidence type="ECO:0000259" key="4">
    <source>
        <dbReference type="PROSITE" id="PS50835"/>
    </source>
</evidence>
<evidence type="ECO:0000313" key="6">
    <source>
        <dbReference type="Proteomes" id="UP000050525"/>
    </source>
</evidence>
<dbReference type="AlphaFoldDB" id="A0A151NLH6"/>
<dbReference type="EMBL" id="AKHW03002692">
    <property type="protein sequence ID" value="KYO37519.1"/>
    <property type="molecule type" value="Genomic_DNA"/>
</dbReference>
<dbReference type="STRING" id="8496.A0A151NLH6"/>
<dbReference type="Pfam" id="PF07686">
    <property type="entry name" value="V-set"/>
    <property type="match status" value="1"/>
</dbReference>
<dbReference type="GO" id="GO:0005886">
    <property type="term" value="C:plasma membrane"/>
    <property type="evidence" value="ECO:0007669"/>
    <property type="project" value="TreeGrafter"/>
</dbReference>
<comment type="caution">
    <text evidence="5">The sequence shown here is derived from an EMBL/GenBank/DDBJ whole genome shotgun (WGS) entry which is preliminary data.</text>
</comment>
<sequence length="130" mass="14597">MGTQAVWCVAFCLLAVSLLDARISQTESLVVKKGSSAKLQCEQTDGHNYMFWYRQDPGQGLQLVLYFYDKQERERGNIPARFKGDKSGTNVFHLNIDTVEPQDSAVYFCASSLDTVSQRHLLPGQKPPPI</sequence>
<dbReference type="SUPFAM" id="SSF48726">
    <property type="entry name" value="Immunoglobulin"/>
    <property type="match status" value="1"/>
</dbReference>
<accession>A0A151NLH6</accession>
<feature type="chain" id="PRO_5007586162" description="Ig-like domain-containing protein" evidence="3">
    <location>
        <begin position="22"/>
        <end position="130"/>
    </location>
</feature>
<dbReference type="SMART" id="SM00409">
    <property type="entry name" value="IG"/>
    <property type="match status" value="1"/>
</dbReference>
<keyword evidence="2" id="KW-0391">Immunity</keyword>